<organism evidence="1 2">
    <name type="scientific">Monosporascus ibericus</name>
    <dbReference type="NCBI Taxonomy" id="155417"/>
    <lineage>
        <taxon>Eukaryota</taxon>
        <taxon>Fungi</taxon>
        <taxon>Dikarya</taxon>
        <taxon>Ascomycota</taxon>
        <taxon>Pezizomycotina</taxon>
        <taxon>Sordariomycetes</taxon>
        <taxon>Xylariomycetidae</taxon>
        <taxon>Xylariales</taxon>
        <taxon>Xylariales incertae sedis</taxon>
        <taxon>Monosporascus</taxon>
    </lineage>
</organism>
<name>A0A4Q4TC32_9PEZI</name>
<dbReference type="OrthoDB" id="341259at2759"/>
<keyword evidence="2" id="KW-1185">Reference proteome</keyword>
<dbReference type="AlphaFoldDB" id="A0A4Q4TC32"/>
<reference evidence="1 2" key="1">
    <citation type="submission" date="2018-06" db="EMBL/GenBank/DDBJ databases">
        <title>Complete Genomes of Monosporascus.</title>
        <authorList>
            <person name="Robinson A.J."/>
            <person name="Natvig D.O."/>
        </authorList>
    </citation>
    <scope>NUCLEOTIDE SEQUENCE [LARGE SCALE GENOMIC DNA]</scope>
    <source>
        <strain evidence="1 2">CBS 110550</strain>
    </source>
</reference>
<dbReference type="Proteomes" id="UP000293360">
    <property type="component" value="Unassembled WGS sequence"/>
</dbReference>
<protein>
    <recommendedName>
        <fullName evidence="3">Ankyrin repeat domain-containing protein</fullName>
    </recommendedName>
</protein>
<comment type="caution">
    <text evidence="1">The sequence shown here is derived from an EMBL/GenBank/DDBJ whole genome shotgun (WGS) entry which is preliminary data.</text>
</comment>
<proteinExistence type="predicted"/>
<evidence type="ECO:0000313" key="1">
    <source>
        <dbReference type="EMBL" id="RYP02867.1"/>
    </source>
</evidence>
<evidence type="ECO:0008006" key="3">
    <source>
        <dbReference type="Google" id="ProtNLM"/>
    </source>
</evidence>
<evidence type="ECO:0000313" key="2">
    <source>
        <dbReference type="Proteomes" id="UP000293360"/>
    </source>
</evidence>
<accession>A0A4Q4TC32</accession>
<dbReference type="EMBL" id="QJNU01000296">
    <property type="protein sequence ID" value="RYP02867.1"/>
    <property type="molecule type" value="Genomic_DNA"/>
</dbReference>
<sequence>MALAVDYTRAVCRRHKPEVFYLLFGRRAGFHAGRLDPDLCDSAGDTPLALLCAAVESGLADSDFTADMVATRTALCAAELLQLGADPRLANDAGITSMQRVARLMDYEGPDEYLAAVARVWSASFVVKNYVLSVRRGGD</sequence>
<gene>
    <name evidence="1" type="ORF">DL764_005552</name>
</gene>